<organism evidence="2 3">
    <name type="scientific">Burkholderia contaminans LMG 23361</name>
    <dbReference type="NCBI Taxonomy" id="1334628"/>
    <lineage>
        <taxon>Bacteria</taxon>
        <taxon>Pseudomonadati</taxon>
        <taxon>Pseudomonadota</taxon>
        <taxon>Betaproteobacteria</taxon>
        <taxon>Burkholderiales</taxon>
        <taxon>Burkholderiaceae</taxon>
        <taxon>Burkholderia</taxon>
        <taxon>Burkholderia cepacia complex</taxon>
    </lineage>
</organism>
<feature type="compositionally biased region" description="Low complexity" evidence="1">
    <location>
        <begin position="56"/>
        <end position="65"/>
    </location>
</feature>
<evidence type="ECO:0000313" key="2">
    <source>
        <dbReference type="EMBL" id="KKL32297.1"/>
    </source>
</evidence>
<protein>
    <submittedName>
        <fullName evidence="2">Uncharacterized protein</fullName>
    </submittedName>
</protein>
<feature type="compositionally biased region" description="Low complexity" evidence="1">
    <location>
        <begin position="7"/>
        <end position="20"/>
    </location>
</feature>
<reference evidence="2 3" key="1">
    <citation type="submission" date="2015-03" db="EMBL/GenBank/DDBJ databases">
        <title>Draft genome sequences of the Burkholderia contaminans strains LMG 23361 and FFH2055 and Burkholderia cenocepacia K56-2.</title>
        <authorList>
            <person name="Bloodworth R.A."/>
            <person name="Selin C."/>
            <person name="Lopez De Volder M.A."/>
            <person name="Degrossi J."/>
            <person name="Drevinek P."/>
            <person name="Galanternik L."/>
            <person name="Cardona S.T."/>
        </authorList>
    </citation>
    <scope>NUCLEOTIDE SEQUENCE [LARGE SCALE GENOMIC DNA]</scope>
    <source>
        <strain evidence="2 3">LMG 23361</strain>
    </source>
</reference>
<sequence length="65" mass="6899">MVTMMSRTRCAPCTAPAAARGHARGFGIGHRQGGQAKRTAPRGVRRRGREERQARAEGGPRAASA</sequence>
<proteinExistence type="predicted"/>
<dbReference type="Proteomes" id="UP000034400">
    <property type="component" value="Unassembled WGS sequence"/>
</dbReference>
<evidence type="ECO:0000313" key="3">
    <source>
        <dbReference type="Proteomes" id="UP000034400"/>
    </source>
</evidence>
<gene>
    <name evidence="2" type="ORF">WR31_31955</name>
</gene>
<evidence type="ECO:0000256" key="1">
    <source>
        <dbReference type="SAM" id="MobiDB-lite"/>
    </source>
</evidence>
<comment type="caution">
    <text evidence="2">The sequence shown here is derived from an EMBL/GenBank/DDBJ whole genome shotgun (WGS) entry which is preliminary data.</text>
</comment>
<feature type="region of interest" description="Disordered" evidence="1">
    <location>
        <begin position="1"/>
        <end position="65"/>
    </location>
</feature>
<dbReference type="AlphaFoldDB" id="A0ABD4AKM8"/>
<accession>A0ABD4AKM8</accession>
<dbReference type="EMBL" id="LASD01000013">
    <property type="protein sequence ID" value="KKL32297.1"/>
    <property type="molecule type" value="Genomic_DNA"/>
</dbReference>
<name>A0ABD4AKM8_9BURK</name>